<evidence type="ECO:0000313" key="2">
    <source>
        <dbReference type="Proteomes" id="UP000735302"/>
    </source>
</evidence>
<evidence type="ECO:0000313" key="1">
    <source>
        <dbReference type="EMBL" id="GFO01179.1"/>
    </source>
</evidence>
<sequence length="120" mass="13991">MCEASESQVDIYDDFEDAEEMLSSFCTRVSEHEFEEQTRTATDAALGELCTYLDRNPEIYARILRKRKQEEMEGSGVISFVKELCTYLDRNPEIYARILRKRKQEEMESSGVISFVKVRA</sequence>
<gene>
    <name evidence="1" type="ORF">PoB_002768400</name>
</gene>
<keyword evidence="2" id="KW-1185">Reference proteome</keyword>
<dbReference type="Proteomes" id="UP000735302">
    <property type="component" value="Unassembled WGS sequence"/>
</dbReference>
<accession>A0AAV4A3H3</accession>
<proteinExistence type="predicted"/>
<comment type="caution">
    <text evidence="1">The sequence shown here is derived from an EMBL/GenBank/DDBJ whole genome shotgun (WGS) entry which is preliminary data.</text>
</comment>
<dbReference type="EMBL" id="BLXT01003199">
    <property type="protein sequence ID" value="GFO01179.1"/>
    <property type="molecule type" value="Genomic_DNA"/>
</dbReference>
<name>A0AAV4A3H3_9GAST</name>
<dbReference type="PANTHER" id="PTHR36867">
    <property type="entry name" value="MCG131172, ISOFORM CRA_A"/>
    <property type="match status" value="1"/>
</dbReference>
<protein>
    <submittedName>
        <fullName evidence="1">Phospholipase a(2)</fullName>
    </submittedName>
</protein>
<organism evidence="1 2">
    <name type="scientific">Plakobranchus ocellatus</name>
    <dbReference type="NCBI Taxonomy" id="259542"/>
    <lineage>
        <taxon>Eukaryota</taxon>
        <taxon>Metazoa</taxon>
        <taxon>Spiralia</taxon>
        <taxon>Lophotrochozoa</taxon>
        <taxon>Mollusca</taxon>
        <taxon>Gastropoda</taxon>
        <taxon>Heterobranchia</taxon>
        <taxon>Euthyneura</taxon>
        <taxon>Panpulmonata</taxon>
        <taxon>Sacoglossa</taxon>
        <taxon>Placobranchoidea</taxon>
        <taxon>Plakobranchidae</taxon>
        <taxon>Plakobranchus</taxon>
    </lineage>
</organism>
<reference evidence="1 2" key="1">
    <citation type="journal article" date="2021" name="Elife">
        <title>Chloroplast acquisition without the gene transfer in kleptoplastic sea slugs, Plakobranchus ocellatus.</title>
        <authorList>
            <person name="Maeda T."/>
            <person name="Takahashi S."/>
            <person name="Yoshida T."/>
            <person name="Shimamura S."/>
            <person name="Takaki Y."/>
            <person name="Nagai Y."/>
            <person name="Toyoda A."/>
            <person name="Suzuki Y."/>
            <person name="Arimoto A."/>
            <person name="Ishii H."/>
            <person name="Satoh N."/>
            <person name="Nishiyama T."/>
            <person name="Hasebe M."/>
            <person name="Maruyama T."/>
            <person name="Minagawa J."/>
            <person name="Obokata J."/>
            <person name="Shigenobu S."/>
        </authorList>
    </citation>
    <scope>NUCLEOTIDE SEQUENCE [LARGE SCALE GENOMIC DNA]</scope>
</reference>
<dbReference type="PANTHER" id="PTHR36867:SF1">
    <property type="entry name" value="RIKEN CDNA 2610318N02 GENE"/>
    <property type="match status" value="1"/>
</dbReference>
<dbReference type="AlphaFoldDB" id="A0AAV4A3H3"/>